<dbReference type="PANTHER" id="PTHR47027">
    <property type="entry name" value="REVERSE TRANSCRIPTASE DOMAIN-CONTAINING PROTEIN"/>
    <property type="match status" value="1"/>
</dbReference>
<dbReference type="InterPro" id="IPR043502">
    <property type="entry name" value="DNA/RNA_pol_sf"/>
</dbReference>
<dbReference type="AlphaFoldDB" id="A0A4C1T7L3"/>
<dbReference type="STRING" id="151549.A0A4C1T7L3"/>
<dbReference type="SUPFAM" id="SSF56672">
    <property type="entry name" value="DNA/RNA polymerases"/>
    <property type="match status" value="1"/>
</dbReference>
<dbReference type="InterPro" id="IPR000477">
    <property type="entry name" value="RT_dom"/>
</dbReference>
<dbReference type="PROSITE" id="PS50878">
    <property type="entry name" value="RT_POL"/>
    <property type="match status" value="1"/>
</dbReference>
<dbReference type="PANTHER" id="PTHR47027:SF20">
    <property type="entry name" value="REVERSE TRANSCRIPTASE-LIKE PROTEIN WITH RNA-DIRECTED DNA POLYMERASE DOMAIN"/>
    <property type="match status" value="1"/>
</dbReference>
<protein>
    <submittedName>
        <fullName evidence="3">Uncharacterized transposon-derived protein F52C9.6</fullName>
    </submittedName>
</protein>
<name>A0A4C1T7L3_EUMVA</name>
<feature type="region of interest" description="Disordered" evidence="1">
    <location>
        <begin position="49"/>
        <end position="68"/>
    </location>
</feature>
<dbReference type="EMBL" id="BGZK01000036">
    <property type="protein sequence ID" value="GBP09530.1"/>
    <property type="molecule type" value="Genomic_DNA"/>
</dbReference>
<evidence type="ECO:0000256" key="1">
    <source>
        <dbReference type="SAM" id="MobiDB-lite"/>
    </source>
</evidence>
<evidence type="ECO:0000313" key="4">
    <source>
        <dbReference type="Proteomes" id="UP000299102"/>
    </source>
</evidence>
<dbReference type="CDD" id="cd01650">
    <property type="entry name" value="RT_nLTR_like"/>
    <property type="match status" value="1"/>
</dbReference>
<dbReference type="InterPro" id="IPR043128">
    <property type="entry name" value="Rev_trsase/Diguanyl_cyclase"/>
</dbReference>
<feature type="domain" description="Reverse transcriptase" evidence="2">
    <location>
        <begin position="1"/>
        <end position="317"/>
    </location>
</feature>
<feature type="compositionally biased region" description="Basic and acidic residues" evidence="1">
    <location>
        <begin position="57"/>
        <end position="68"/>
    </location>
</feature>
<accession>A0A4C1T7L3</accession>
<proteinExistence type="predicted"/>
<organism evidence="3 4">
    <name type="scientific">Eumeta variegata</name>
    <name type="common">Bagworm moth</name>
    <name type="synonym">Eumeta japonica</name>
    <dbReference type="NCBI Taxonomy" id="151549"/>
    <lineage>
        <taxon>Eukaryota</taxon>
        <taxon>Metazoa</taxon>
        <taxon>Ecdysozoa</taxon>
        <taxon>Arthropoda</taxon>
        <taxon>Hexapoda</taxon>
        <taxon>Insecta</taxon>
        <taxon>Pterygota</taxon>
        <taxon>Neoptera</taxon>
        <taxon>Endopterygota</taxon>
        <taxon>Lepidoptera</taxon>
        <taxon>Glossata</taxon>
        <taxon>Ditrysia</taxon>
        <taxon>Tineoidea</taxon>
        <taxon>Psychidae</taxon>
        <taxon>Oiketicinae</taxon>
        <taxon>Eumeta</taxon>
    </lineage>
</organism>
<dbReference type="Pfam" id="PF00078">
    <property type="entry name" value="RVT_1"/>
    <property type="match status" value="1"/>
</dbReference>
<dbReference type="OrthoDB" id="410104at2759"/>
<dbReference type="GO" id="GO:0071897">
    <property type="term" value="P:DNA biosynthetic process"/>
    <property type="evidence" value="ECO:0007669"/>
    <property type="project" value="UniProtKB-ARBA"/>
</dbReference>
<reference evidence="3 4" key="1">
    <citation type="journal article" date="2019" name="Commun. Biol.">
        <title>The bagworm genome reveals a unique fibroin gene that provides high tensile strength.</title>
        <authorList>
            <person name="Kono N."/>
            <person name="Nakamura H."/>
            <person name="Ohtoshi R."/>
            <person name="Tomita M."/>
            <person name="Numata K."/>
            <person name="Arakawa K."/>
        </authorList>
    </citation>
    <scope>NUCLEOTIDE SEQUENCE [LARGE SCALE GENOMIC DNA]</scope>
</reference>
<evidence type="ECO:0000259" key="2">
    <source>
        <dbReference type="PROSITE" id="PS50878"/>
    </source>
</evidence>
<dbReference type="Proteomes" id="UP000299102">
    <property type="component" value="Unassembled WGS sequence"/>
</dbReference>
<sequence>MWTWITDGITKNEIDFFMINKTSYFSNFNIINQFNLNTNHRLIRAELKTMQPSKPRPRQEPRNIKLGNHQREQLRYKELYAHNHTSLEETNSKETSDTPKFPQAEIERAIVTERKDKAPGPDGISNEILMQNTQVLDKYKTYQRQYYIAFIDYTKAFDSLYHENIWKSLKEQGIEQKYIRLIKNVYSHSTARIQLEKKGTPFRVRKGVRQGDPLSPKLFSTVLETIFRGLNWENLRINIDGASLTHLRFADDIVLFAETLKNIQQMIYELANESEKTGLKLNPEKTKVMTNGKKSTIRLGNNQIDYTDEYVYLGQLITQEDPICKDVERRIINSWKRYWSLKEIMKDKTLHINVNTKLFNTCVLPVLTYGSHTWALAQNTTRKLETCQYAMERNMLNVKRSDRIKNHTIRKKTNVIDITSKIRRLKWQWAGHMIRGEEKWSKIVTRWYPREGKRKRGRPENKWDDDIRQVAGVTWNRVTQDRREWKRLEEAFADWQTDLQKVIKY</sequence>
<dbReference type="Gene3D" id="3.30.70.270">
    <property type="match status" value="1"/>
</dbReference>
<comment type="caution">
    <text evidence="3">The sequence shown here is derived from an EMBL/GenBank/DDBJ whole genome shotgun (WGS) entry which is preliminary data.</text>
</comment>
<evidence type="ECO:0000313" key="3">
    <source>
        <dbReference type="EMBL" id="GBP09530.1"/>
    </source>
</evidence>
<dbReference type="PRINTS" id="PR01345">
    <property type="entry name" value="CERVTRCPTASE"/>
</dbReference>
<keyword evidence="4" id="KW-1185">Reference proteome</keyword>
<gene>
    <name evidence="3" type="ORF">EVAR_76544_1</name>
</gene>